<reference evidence="2" key="1">
    <citation type="submission" date="2021-01" db="EMBL/GenBank/DDBJ databases">
        <authorList>
            <person name="Corre E."/>
            <person name="Pelletier E."/>
            <person name="Niang G."/>
            <person name="Scheremetjew M."/>
            <person name="Finn R."/>
            <person name="Kale V."/>
            <person name="Holt S."/>
            <person name="Cochrane G."/>
            <person name="Meng A."/>
            <person name="Brown T."/>
            <person name="Cohen L."/>
        </authorList>
    </citation>
    <scope>NUCLEOTIDE SEQUENCE</scope>
    <source>
        <strain evidence="2">CCMP3107</strain>
    </source>
</reference>
<dbReference type="AlphaFoldDB" id="A0A7S3YJN2"/>
<dbReference type="EMBL" id="HBIU01060738">
    <property type="protein sequence ID" value="CAE0653704.1"/>
    <property type="molecule type" value="Transcribed_RNA"/>
</dbReference>
<keyword evidence="1" id="KW-1133">Transmembrane helix</keyword>
<feature type="transmembrane region" description="Helical" evidence="1">
    <location>
        <begin position="38"/>
        <end position="61"/>
    </location>
</feature>
<name>A0A7S3YJN2_HETAK</name>
<accession>A0A7S3YJN2</accession>
<feature type="transmembrane region" description="Helical" evidence="1">
    <location>
        <begin position="81"/>
        <end position="103"/>
    </location>
</feature>
<evidence type="ECO:0000313" key="2">
    <source>
        <dbReference type="EMBL" id="CAE0653704.1"/>
    </source>
</evidence>
<feature type="transmembrane region" description="Helical" evidence="1">
    <location>
        <begin position="178"/>
        <end position="199"/>
    </location>
</feature>
<keyword evidence="1" id="KW-0812">Transmembrane</keyword>
<evidence type="ECO:0000256" key="1">
    <source>
        <dbReference type="SAM" id="Phobius"/>
    </source>
</evidence>
<proteinExistence type="predicted"/>
<protein>
    <submittedName>
        <fullName evidence="2">Uncharacterized protein</fullName>
    </submittedName>
</protein>
<gene>
    <name evidence="2" type="ORF">HAKA00212_LOCUS26258</name>
</gene>
<keyword evidence="1" id="KW-0472">Membrane</keyword>
<organism evidence="2">
    <name type="scientific">Heterosigma akashiwo</name>
    <name type="common">Chromophytic alga</name>
    <name type="synonym">Heterosigma carterae</name>
    <dbReference type="NCBI Taxonomy" id="2829"/>
    <lineage>
        <taxon>Eukaryota</taxon>
        <taxon>Sar</taxon>
        <taxon>Stramenopiles</taxon>
        <taxon>Ochrophyta</taxon>
        <taxon>Raphidophyceae</taxon>
        <taxon>Chattonellales</taxon>
        <taxon>Chattonellaceae</taxon>
        <taxon>Heterosigma</taxon>
    </lineage>
</organism>
<sequence>MDSGLLVDSPMPQAENIYMWLAMRRIVAEFGLPFRKRVMVFTSVLLVFAWVSLVWLLALNLLLLRHDDDGFFLRGIDLESLAVILLDSLVVYCGLFLIAMLGSRVNARDGGHRAAVARQATRVQMRLLHWHPNLPKARSLLHKMEVLERVLVSVSESVTQEGEYYKIRILGMVTSEGIYIAILVLWGLTIAAAVSITLWE</sequence>